<evidence type="ECO:0000256" key="10">
    <source>
        <dbReference type="SAM" id="MobiDB-lite"/>
    </source>
</evidence>
<comment type="caution">
    <text evidence="14">The sequence shown here is derived from an EMBL/GenBank/DDBJ whole genome shotgun (WGS) entry which is preliminary data.</text>
</comment>
<feature type="compositionally biased region" description="Basic and acidic residues" evidence="10">
    <location>
        <begin position="21"/>
        <end position="38"/>
    </location>
</feature>
<comment type="subcellular location">
    <subcellularLocation>
        <location evidence="1 9">Cell membrane</location>
        <topology evidence="1 9">Multi-pass membrane protein</topology>
    </subcellularLocation>
</comment>
<comment type="similarity">
    <text evidence="9">Belongs to the SecD/SecF family. SecD subfamily.</text>
</comment>
<dbReference type="NCBIfam" id="TIGR01129">
    <property type="entry name" value="secD"/>
    <property type="match status" value="1"/>
</dbReference>
<evidence type="ECO:0000313" key="14">
    <source>
        <dbReference type="EMBL" id="GAA4433415.1"/>
    </source>
</evidence>
<feature type="compositionally biased region" description="Polar residues" evidence="10">
    <location>
        <begin position="8"/>
        <end position="17"/>
    </location>
</feature>
<comment type="function">
    <text evidence="9">Part of the Sec protein translocase complex. Interacts with the SecYEG preprotein conducting channel. SecDF uses the proton motive force (PMF) to complete protein translocation after the ATP-dependent function of SecA.</text>
</comment>
<feature type="transmembrane region" description="Helical" evidence="9">
    <location>
        <begin position="529"/>
        <end position="549"/>
    </location>
</feature>
<protein>
    <recommendedName>
        <fullName evidence="9">Protein translocase subunit SecD</fullName>
    </recommendedName>
</protein>
<sequence length="765" mass="81241">MAPAWTRTVGSPTTKSAPDTPRGRGREKSTHARTKEKTLVAPRPRRERPGRTLGLLGLIVVALFGSLFAGSQLTDDASLTPELALDLEGGTQLVLTPQTTDGSEITTEDINQAIAIIRQRVDASGVAEAEITRQGSANIVVGLPGTPDNETIELVGRSAQLRFRPVLTVGGPGTIDPEALQEQQQAQENPDAEQTEEPTEEETQGPPPTQEEIEAAARQAADSDGNGELSDQPATEPANSSDPAWITEQLTYEYFTLDCSDPANRIGGTIQARPGEPLVTCSEDGTAKFILGPTSLTGSHLDSASSGMQVNSQGISTGQWAVNLELNNEGTEIFGTFSERLFNLQPPRNQFAIVLDGLVISNASMNAPIFNGEAQITGSFTSESAATLANQLNFGSLPIDFEIQSQEQISATLGTEQLSKGILAGLIGAGLVVLYMLWQYRGLGMVSVASLVLAGAITYGTIALMSWLIGYRLSLPGVVGLIVAVGITADSFIVYFERIRDEVREGRTLAAAIAHGWPRARRTILASDAVNFTAAAVLYLLAVGGVQGFAFTLGLVTIVDIVVVFLFTHPVLLLLVKTKFFGEGHKLSGLEPESLGATSATYRGRGQFRTPRPIREPAGAPVKEPELVGARASAGAATSSAGPRSREPDDTVAADETAATDAEAATDERATGHGAPTESTPEREPLPPPVDEDGRRLTIAERRALQRRRQAEHDRQAERPGQADQTDPSEHAEPDDKAEPDQKVEPGDDQAGSDRSGTTDEDGER</sequence>
<feature type="compositionally biased region" description="Low complexity" evidence="10">
    <location>
        <begin position="654"/>
        <end position="663"/>
    </location>
</feature>
<feature type="compositionally biased region" description="Basic and acidic residues" evidence="10">
    <location>
        <begin position="692"/>
        <end position="718"/>
    </location>
</feature>
<dbReference type="Proteomes" id="UP001500622">
    <property type="component" value="Unassembled WGS sequence"/>
</dbReference>
<evidence type="ECO:0000259" key="13">
    <source>
        <dbReference type="Pfam" id="PF22599"/>
    </source>
</evidence>
<keyword evidence="6 9" id="KW-1133">Transmembrane helix</keyword>
<dbReference type="Pfam" id="PF02355">
    <property type="entry name" value="SecD_SecF_C"/>
    <property type="match status" value="1"/>
</dbReference>
<dbReference type="InterPro" id="IPR048631">
    <property type="entry name" value="SecD_1st"/>
</dbReference>
<feature type="region of interest" description="Disordered" evidence="10">
    <location>
        <begin position="1"/>
        <end position="48"/>
    </location>
</feature>
<evidence type="ECO:0000256" key="4">
    <source>
        <dbReference type="ARBA" id="ARBA00022692"/>
    </source>
</evidence>
<evidence type="ECO:0000256" key="9">
    <source>
        <dbReference type="HAMAP-Rule" id="MF_01463"/>
    </source>
</evidence>
<dbReference type="InterPro" id="IPR054384">
    <property type="entry name" value="SecDF_P1_head"/>
</dbReference>
<feature type="transmembrane region" description="Helical" evidence="9">
    <location>
        <begin position="555"/>
        <end position="576"/>
    </location>
</feature>
<feature type="compositionally biased region" description="Acidic residues" evidence="10">
    <location>
        <begin position="190"/>
        <end position="203"/>
    </location>
</feature>
<keyword evidence="4 9" id="KW-0812">Transmembrane</keyword>
<dbReference type="HAMAP" id="MF_01463_B">
    <property type="entry name" value="SecD_B"/>
    <property type="match status" value="1"/>
</dbReference>
<dbReference type="PANTHER" id="PTHR30081:SF1">
    <property type="entry name" value="PROTEIN TRANSLOCASE SUBUNIT SECD"/>
    <property type="match status" value="1"/>
</dbReference>
<dbReference type="InterPro" id="IPR048634">
    <property type="entry name" value="SecD_SecF_C"/>
</dbReference>
<feature type="transmembrane region" description="Helical" evidence="9">
    <location>
        <begin position="475"/>
        <end position="496"/>
    </location>
</feature>
<evidence type="ECO:0000256" key="8">
    <source>
        <dbReference type="ARBA" id="ARBA00023136"/>
    </source>
</evidence>
<feature type="region of interest" description="Disordered" evidence="10">
    <location>
        <begin position="181"/>
        <end position="244"/>
    </location>
</feature>
<dbReference type="Pfam" id="PF21760">
    <property type="entry name" value="SecD_1st"/>
    <property type="match status" value="1"/>
</dbReference>
<feature type="compositionally biased region" description="Basic and acidic residues" evidence="10">
    <location>
        <begin position="728"/>
        <end position="746"/>
    </location>
</feature>
<evidence type="ECO:0000256" key="1">
    <source>
        <dbReference type="ARBA" id="ARBA00004651"/>
    </source>
</evidence>
<feature type="transmembrane region" description="Helical" evidence="9">
    <location>
        <begin position="53"/>
        <end position="73"/>
    </location>
</feature>
<evidence type="ECO:0000256" key="2">
    <source>
        <dbReference type="ARBA" id="ARBA00022448"/>
    </source>
</evidence>
<organism evidence="14 15">
    <name type="scientific">Georgenia halophila</name>
    <dbReference type="NCBI Taxonomy" id="620889"/>
    <lineage>
        <taxon>Bacteria</taxon>
        <taxon>Bacillati</taxon>
        <taxon>Actinomycetota</taxon>
        <taxon>Actinomycetes</taxon>
        <taxon>Micrococcales</taxon>
        <taxon>Bogoriellaceae</taxon>
        <taxon>Georgenia</taxon>
    </lineage>
</organism>
<dbReference type="InterPro" id="IPR005791">
    <property type="entry name" value="SecD"/>
</dbReference>
<evidence type="ECO:0000256" key="5">
    <source>
        <dbReference type="ARBA" id="ARBA00022927"/>
    </source>
</evidence>
<evidence type="ECO:0000256" key="7">
    <source>
        <dbReference type="ARBA" id="ARBA00023010"/>
    </source>
</evidence>
<feature type="transmembrane region" description="Helical" evidence="9">
    <location>
        <begin position="445"/>
        <end position="469"/>
    </location>
</feature>
<keyword evidence="2 9" id="KW-0813">Transport</keyword>
<dbReference type="NCBIfam" id="TIGR00916">
    <property type="entry name" value="2A0604s01"/>
    <property type="match status" value="1"/>
</dbReference>
<dbReference type="Pfam" id="PF22599">
    <property type="entry name" value="SecDF_P1_head"/>
    <property type="match status" value="1"/>
</dbReference>
<keyword evidence="5 9" id="KW-0653">Protein transport</keyword>
<feature type="compositionally biased region" description="Low complexity" evidence="10">
    <location>
        <begin position="629"/>
        <end position="643"/>
    </location>
</feature>
<name>A0ABP8LQW1_9MICO</name>
<accession>A0ABP8LQW1</accession>
<dbReference type="EMBL" id="BAABGN010000013">
    <property type="protein sequence ID" value="GAA4433415.1"/>
    <property type="molecule type" value="Genomic_DNA"/>
</dbReference>
<dbReference type="Gene3D" id="3.30.70.3220">
    <property type="match status" value="1"/>
</dbReference>
<keyword evidence="7 9" id="KW-0811">Translocation</keyword>
<keyword evidence="8 9" id="KW-0472">Membrane</keyword>
<feature type="domain" description="SecDF P1 head subdomain" evidence="13">
    <location>
        <begin position="288"/>
        <end position="399"/>
    </location>
</feature>
<feature type="domain" description="Protein export membrane protein SecD/SecF C-terminal" evidence="11">
    <location>
        <begin position="400"/>
        <end position="576"/>
    </location>
</feature>
<evidence type="ECO:0000313" key="15">
    <source>
        <dbReference type="Proteomes" id="UP001500622"/>
    </source>
</evidence>
<proteinExistence type="inferred from homology"/>
<feature type="transmembrane region" description="Helical" evidence="9">
    <location>
        <begin position="418"/>
        <end position="438"/>
    </location>
</feature>
<feature type="region of interest" description="Disordered" evidence="10">
    <location>
        <begin position="602"/>
        <end position="765"/>
    </location>
</feature>
<dbReference type="InterPro" id="IPR055344">
    <property type="entry name" value="SecD_SecF_C_bact"/>
</dbReference>
<evidence type="ECO:0000259" key="12">
    <source>
        <dbReference type="Pfam" id="PF21760"/>
    </source>
</evidence>
<reference evidence="15" key="1">
    <citation type="journal article" date="2019" name="Int. J. Syst. Evol. Microbiol.">
        <title>The Global Catalogue of Microorganisms (GCM) 10K type strain sequencing project: providing services to taxonomists for standard genome sequencing and annotation.</title>
        <authorList>
            <consortium name="The Broad Institute Genomics Platform"/>
            <consortium name="The Broad Institute Genome Sequencing Center for Infectious Disease"/>
            <person name="Wu L."/>
            <person name="Ma J."/>
        </authorList>
    </citation>
    <scope>NUCLEOTIDE SEQUENCE [LARGE SCALE GENOMIC DNA]</scope>
    <source>
        <strain evidence="15">JCM 17810</strain>
    </source>
</reference>
<evidence type="ECO:0000256" key="3">
    <source>
        <dbReference type="ARBA" id="ARBA00022475"/>
    </source>
</evidence>
<feature type="domain" description="Protein translocase subunit SecDF P1" evidence="12">
    <location>
        <begin position="110"/>
        <end position="166"/>
    </location>
</feature>
<keyword evidence="15" id="KW-1185">Reference proteome</keyword>
<gene>
    <name evidence="9 14" type="primary">secD</name>
    <name evidence="14" type="ORF">GCM10023169_40340</name>
</gene>
<comment type="subunit">
    <text evidence="9">Forms a complex with SecF. Part of the essential Sec protein translocation apparatus which comprises SecA, SecYEG and auxiliary proteins SecDF. Other proteins may also be involved.</text>
</comment>
<evidence type="ECO:0000259" key="11">
    <source>
        <dbReference type="Pfam" id="PF02355"/>
    </source>
</evidence>
<dbReference type="InterPro" id="IPR022813">
    <property type="entry name" value="SecD/SecF_arch_bac"/>
</dbReference>
<dbReference type="PANTHER" id="PTHR30081">
    <property type="entry name" value="PROTEIN-EXPORT MEMBRANE PROTEIN SEC"/>
    <property type="match status" value="1"/>
</dbReference>
<evidence type="ECO:0000256" key="6">
    <source>
        <dbReference type="ARBA" id="ARBA00022989"/>
    </source>
</evidence>
<dbReference type="Gene3D" id="3.30.1360.200">
    <property type="match status" value="1"/>
</dbReference>
<keyword evidence="3 9" id="KW-1003">Cell membrane</keyword>
<dbReference type="SUPFAM" id="SSF82866">
    <property type="entry name" value="Multidrug efflux transporter AcrB transmembrane domain"/>
    <property type="match status" value="1"/>
</dbReference>